<evidence type="ECO:0008006" key="3">
    <source>
        <dbReference type="Google" id="ProtNLM"/>
    </source>
</evidence>
<dbReference type="SUPFAM" id="SSF48371">
    <property type="entry name" value="ARM repeat"/>
    <property type="match status" value="1"/>
</dbReference>
<proteinExistence type="predicted"/>
<dbReference type="PANTHER" id="PTHR41291">
    <property type="entry name" value="DNA ALKYLATION REPAIR PROTEIN"/>
    <property type="match status" value="1"/>
</dbReference>
<evidence type="ECO:0000313" key="1">
    <source>
        <dbReference type="EMBL" id="PTN08832.1"/>
    </source>
</evidence>
<keyword evidence="2" id="KW-1185">Reference proteome</keyword>
<dbReference type="AlphaFoldDB" id="A0A2T5C2A8"/>
<dbReference type="Proteomes" id="UP000243525">
    <property type="component" value="Unassembled WGS sequence"/>
</dbReference>
<comment type="caution">
    <text evidence="1">The sequence shown here is derived from an EMBL/GenBank/DDBJ whole genome shotgun (WGS) entry which is preliminary data.</text>
</comment>
<protein>
    <recommendedName>
        <fullName evidence="3">DNA alkylation repair enzyme</fullName>
    </recommendedName>
</protein>
<organism evidence="1 2">
    <name type="scientific">Mangrovibacterium marinum</name>
    <dbReference type="NCBI Taxonomy" id="1639118"/>
    <lineage>
        <taxon>Bacteria</taxon>
        <taxon>Pseudomonadati</taxon>
        <taxon>Bacteroidota</taxon>
        <taxon>Bacteroidia</taxon>
        <taxon>Marinilabiliales</taxon>
        <taxon>Prolixibacteraceae</taxon>
        <taxon>Mangrovibacterium</taxon>
    </lineage>
</organism>
<dbReference type="EMBL" id="QAAD01000007">
    <property type="protein sequence ID" value="PTN08832.1"/>
    <property type="molecule type" value="Genomic_DNA"/>
</dbReference>
<accession>A0A2T5C2A8</accession>
<name>A0A2T5C2A8_9BACT</name>
<gene>
    <name evidence="1" type="ORF">C8N47_107194</name>
</gene>
<dbReference type="OrthoDB" id="1122333at2"/>
<dbReference type="RefSeq" id="WP_107822217.1">
    <property type="nucleotide sequence ID" value="NZ_OY782574.1"/>
</dbReference>
<sequence length="231" mass="26600">MDILLDDPATEKTFQEILAKIRLRKNGETVALMKKMGVKYKVNWGASIIHLRELGRSYEKNHLLALKLWNKGWRETMILASMLEVPDAMTEEQMDFWTKSTENIELIEQLVANLFVHSKFAFVKALEYCCGKKYLVHYAGLQLIGRLAMVDKKAINEMFEPFFAVMAPLAKDPQLGQVFYRTMTALINRNDDLRQSCESFLNQVNEMEEEQARKIASVLLEDIADLNADMA</sequence>
<reference evidence="1 2" key="1">
    <citation type="submission" date="2018-04" db="EMBL/GenBank/DDBJ databases">
        <title>Genomic Encyclopedia of Archaeal and Bacterial Type Strains, Phase II (KMG-II): from individual species to whole genera.</title>
        <authorList>
            <person name="Goeker M."/>
        </authorList>
    </citation>
    <scope>NUCLEOTIDE SEQUENCE [LARGE SCALE GENOMIC DNA]</scope>
    <source>
        <strain evidence="1 2">DSM 28823</strain>
    </source>
</reference>
<dbReference type="PANTHER" id="PTHR41291:SF1">
    <property type="entry name" value="DNA ALKYLATION REPAIR PROTEIN"/>
    <property type="match status" value="1"/>
</dbReference>
<dbReference type="InterPro" id="IPR016024">
    <property type="entry name" value="ARM-type_fold"/>
</dbReference>
<evidence type="ECO:0000313" key="2">
    <source>
        <dbReference type="Proteomes" id="UP000243525"/>
    </source>
</evidence>